<evidence type="ECO:0000256" key="5">
    <source>
        <dbReference type="ARBA" id="ARBA00022840"/>
    </source>
</evidence>
<name>A0A9N9GUT0_9GLOM</name>
<dbReference type="PROSITE" id="PS00486">
    <property type="entry name" value="DNA_MISMATCH_REPAIR_2"/>
    <property type="match status" value="1"/>
</dbReference>
<dbReference type="InterPro" id="IPR016151">
    <property type="entry name" value="DNA_mismatch_repair_MutS_N"/>
</dbReference>
<accession>A0A9N9GUT0</accession>
<feature type="domain" description="DNA mismatch repair proteins mutS family" evidence="12">
    <location>
        <begin position="1055"/>
        <end position="1071"/>
    </location>
</feature>
<comment type="caution">
    <text evidence="13">The sequence shown here is derived from an EMBL/GenBank/DDBJ whole genome shotgun (WGS) entry which is preliminary data.</text>
</comment>
<dbReference type="GO" id="GO:0032301">
    <property type="term" value="C:MutSalpha complex"/>
    <property type="evidence" value="ECO:0007669"/>
    <property type="project" value="TreeGrafter"/>
</dbReference>
<evidence type="ECO:0000256" key="8">
    <source>
        <dbReference type="ARBA" id="ARBA00023242"/>
    </source>
</evidence>
<comment type="subcellular location">
    <subcellularLocation>
        <location evidence="1">Nucleus</location>
    </subcellularLocation>
</comment>
<dbReference type="Pfam" id="PF05192">
    <property type="entry name" value="MutS_III"/>
    <property type="match status" value="1"/>
</dbReference>
<dbReference type="GO" id="GO:0006298">
    <property type="term" value="P:mismatch repair"/>
    <property type="evidence" value="ECO:0007669"/>
    <property type="project" value="InterPro"/>
</dbReference>
<keyword evidence="5 9" id="KW-0067">ATP-binding</keyword>
<reference evidence="13" key="1">
    <citation type="submission" date="2021-06" db="EMBL/GenBank/DDBJ databases">
        <authorList>
            <person name="Kallberg Y."/>
            <person name="Tangrot J."/>
            <person name="Rosling A."/>
        </authorList>
    </citation>
    <scope>NUCLEOTIDE SEQUENCE</scope>
    <source>
        <strain evidence="13">CL551</strain>
    </source>
</reference>
<evidence type="ECO:0000256" key="3">
    <source>
        <dbReference type="ARBA" id="ARBA00022741"/>
    </source>
</evidence>
<sequence length="1238" mass="140749">MPLSKKEIVNTQLGCSNSNNASAQVKSKKPSTPFATQKTLFSYIQKGLPTPSPGESRPERHGGKEQIPMTPKTPSTRSSNLEKSNGDIEEESLESEEPNFGRRTLRKRVKRRIYVSSEEEEDDDILTQKKPRKKQNGDDEFVCDSRMDEESDGAAMSDVVQNESNCEDEEYNKPKRSNRSKKQVSATSGSLISAQDKLKTFAAATNTRRGTSFLPSSLMTDFEKKKQRAADFKAKNEERYQWLLNVKDADGNPEGSPGYDPRTLYIPKSAWDRFTPFEKQFWEIKSQHWDTVVFFKKGKFYELYERDADIGHTEFDLKLTDRVNMRMVGVPEMAFESWAAQFIAKGYKVARVDQMETAIGKEMREKSNNKKARIVYLTSVFSKCVHADFNISQLQEDKVIRRELTSILTAGTIVDGGLLTNDMSTYCMSIKEECHSEGAPPAFGICFVDTATAEFHLTSFVDDIDRTQFETLIVQIKPKEIIFEKGKLSQRSQRILKDTTHRAIWTGLRPDIEFWDASTTCDEIRFSRYFSKDLKKAYTQDEDNIRDAMEVDDNADDDVIMECSKSDDGTDKWPCAIKEAMKKPLMMSALGGLIWYLRSLKLDSELVSLQNFHIYDPIRHSNSLILDGQTLANLEIFENSLDGSDRGTVFKLLNHCITPFGKRTFKRWLCHPLRNVDAINERLDAVEELNLIPAFQESFCTIFSHFPDLERLISRIHAKTCKVKDFLLVLTAFENLMKAVANLSGFTSQFKSKKLLKLFDYVPDLKPMLQYFKDAFDRQKAENEGHLIPYPGIEKDYDEIKDNLRAIDKQLADHLAEANRKLKTTKIVYKDVGKEIYQLEVPNTIKVPDDWRKLSRTQKVNRYWNPTLQKLIRDLQEAQEVESGILKSIKGRFYEKFDACYHEWLRAVKFIAELDCLLSLAKSSSALGEPCCRPQFVLQGPSVLEFEELRHPCIISGVANDFIPNDTFVGGDQPNIILLTGPNMGGKSTLLRQNCIAIIMAQLGCYVPARRCLMTPFDRIYTRIGANDNILAGQSTFMVELSETSKILHEATPRSMVILDELGRGTSTFDGYAIAYSVLHYLATHIGCLGLFSTHYVMLTQEFSKNPNIALKHMSCQVDQDRKEVTFLYKLVPGVCPKSYGMNVANMAGVPRQIVDRAEIVAAKFEQTSRLQDTLTANRSGIPITTLCDFVYLLKAASRNVDLSEDVGDRALDNQSDREKAERHAKVLKAIIRGITTL</sequence>
<dbReference type="Gene3D" id="3.30.420.110">
    <property type="entry name" value="MutS, connector domain"/>
    <property type="match status" value="1"/>
</dbReference>
<dbReference type="SUPFAM" id="SSF55271">
    <property type="entry name" value="DNA repair protein MutS, domain I"/>
    <property type="match status" value="1"/>
</dbReference>
<dbReference type="FunFam" id="1.10.1420.10:FF:000019">
    <property type="entry name" value="DNA mismatch repair protein"/>
    <property type="match status" value="1"/>
</dbReference>
<dbReference type="GO" id="GO:0016887">
    <property type="term" value="F:ATP hydrolysis activity"/>
    <property type="evidence" value="ECO:0007669"/>
    <property type="project" value="UniProtKB-ARBA"/>
</dbReference>
<dbReference type="SMART" id="SM00533">
    <property type="entry name" value="MUTSd"/>
    <property type="match status" value="1"/>
</dbReference>
<feature type="compositionally biased region" description="Polar residues" evidence="11">
    <location>
        <begin position="72"/>
        <end position="83"/>
    </location>
</feature>
<dbReference type="PIRSF" id="PIRSF037677">
    <property type="entry name" value="DNA_mis_repair_Msh6"/>
    <property type="match status" value="1"/>
</dbReference>
<proteinExistence type="inferred from homology"/>
<evidence type="ECO:0000256" key="1">
    <source>
        <dbReference type="ARBA" id="ARBA00004123"/>
    </source>
</evidence>
<evidence type="ECO:0000256" key="7">
    <source>
        <dbReference type="ARBA" id="ARBA00023204"/>
    </source>
</evidence>
<dbReference type="EMBL" id="CAJVPV010008225">
    <property type="protein sequence ID" value="CAG8628012.1"/>
    <property type="molecule type" value="Genomic_DNA"/>
</dbReference>
<organism evidence="13 14">
    <name type="scientific">Acaulospora morrowiae</name>
    <dbReference type="NCBI Taxonomy" id="94023"/>
    <lineage>
        <taxon>Eukaryota</taxon>
        <taxon>Fungi</taxon>
        <taxon>Fungi incertae sedis</taxon>
        <taxon>Mucoromycota</taxon>
        <taxon>Glomeromycotina</taxon>
        <taxon>Glomeromycetes</taxon>
        <taxon>Diversisporales</taxon>
        <taxon>Acaulosporaceae</taxon>
        <taxon>Acaulospora</taxon>
    </lineage>
</organism>
<dbReference type="SUPFAM" id="SSF52540">
    <property type="entry name" value="P-loop containing nucleoside triphosphate hydrolases"/>
    <property type="match status" value="1"/>
</dbReference>
<dbReference type="Gene3D" id="3.40.1170.10">
    <property type="entry name" value="DNA repair protein MutS, domain I"/>
    <property type="match status" value="1"/>
</dbReference>
<keyword evidence="3 9" id="KW-0547">Nucleotide-binding</keyword>
<dbReference type="CDD" id="cd03286">
    <property type="entry name" value="ABC_MSH6_euk"/>
    <property type="match status" value="1"/>
</dbReference>
<evidence type="ECO:0000259" key="12">
    <source>
        <dbReference type="PROSITE" id="PS00486"/>
    </source>
</evidence>
<comment type="function">
    <text evidence="9 10">Component of the post-replicative DNA mismatch repair system (MMR).</text>
</comment>
<dbReference type="InterPro" id="IPR045076">
    <property type="entry name" value="MutS"/>
</dbReference>
<evidence type="ECO:0000256" key="4">
    <source>
        <dbReference type="ARBA" id="ARBA00022763"/>
    </source>
</evidence>
<feature type="region of interest" description="Disordered" evidence="11">
    <location>
        <begin position="1"/>
        <end position="189"/>
    </location>
</feature>
<dbReference type="InterPro" id="IPR007696">
    <property type="entry name" value="DNA_mismatch_repair_MutS_core"/>
</dbReference>
<dbReference type="Pfam" id="PF05190">
    <property type="entry name" value="MutS_IV"/>
    <property type="match status" value="1"/>
</dbReference>
<dbReference type="Proteomes" id="UP000789342">
    <property type="component" value="Unassembled WGS sequence"/>
</dbReference>
<dbReference type="InterPro" id="IPR017261">
    <property type="entry name" value="DNA_mismatch_repair_MutS/MSH"/>
</dbReference>
<dbReference type="Pfam" id="PF01624">
    <property type="entry name" value="MutS_I"/>
    <property type="match status" value="1"/>
</dbReference>
<dbReference type="SUPFAM" id="SSF53150">
    <property type="entry name" value="DNA repair protein MutS, domain II"/>
    <property type="match status" value="1"/>
</dbReference>
<evidence type="ECO:0000256" key="9">
    <source>
        <dbReference type="PIRNR" id="PIRNR037677"/>
    </source>
</evidence>
<keyword evidence="7 9" id="KW-0234">DNA repair</keyword>
<dbReference type="AlphaFoldDB" id="A0A9N9GUT0"/>
<dbReference type="InterPro" id="IPR000432">
    <property type="entry name" value="DNA_mismatch_repair_MutS_C"/>
</dbReference>
<protein>
    <recommendedName>
        <fullName evidence="9">DNA mismatch repair protein</fullName>
    </recommendedName>
</protein>
<dbReference type="SMART" id="SM00534">
    <property type="entry name" value="MUTSac"/>
    <property type="match status" value="1"/>
</dbReference>
<dbReference type="FunFam" id="3.40.1170.10:FF:000002">
    <property type="entry name" value="DNA mismatch repair protein"/>
    <property type="match status" value="1"/>
</dbReference>
<dbReference type="InterPro" id="IPR007860">
    <property type="entry name" value="DNA_mmatch_repair_MutS_con_dom"/>
</dbReference>
<comment type="similarity">
    <text evidence="2 9 10">Belongs to the DNA mismatch repair MutS family.</text>
</comment>
<dbReference type="Pfam" id="PF00488">
    <property type="entry name" value="MutS_V"/>
    <property type="match status" value="1"/>
</dbReference>
<dbReference type="InterPro" id="IPR027417">
    <property type="entry name" value="P-loop_NTPase"/>
</dbReference>
<dbReference type="GO" id="GO:0005524">
    <property type="term" value="F:ATP binding"/>
    <property type="evidence" value="ECO:0007669"/>
    <property type="project" value="UniProtKB-UniRule"/>
</dbReference>
<dbReference type="Gene3D" id="1.10.1420.10">
    <property type="match status" value="2"/>
</dbReference>
<feature type="compositionally biased region" description="Polar residues" evidence="11">
    <location>
        <begin position="33"/>
        <end position="42"/>
    </location>
</feature>
<dbReference type="Gene3D" id="3.40.50.300">
    <property type="entry name" value="P-loop containing nucleotide triphosphate hydrolases"/>
    <property type="match status" value="1"/>
</dbReference>
<feature type="compositionally biased region" description="Acidic residues" evidence="11">
    <location>
        <begin position="87"/>
        <end position="97"/>
    </location>
</feature>
<dbReference type="PANTHER" id="PTHR11361">
    <property type="entry name" value="DNA MISMATCH REPAIR PROTEIN MUTS FAMILY MEMBER"/>
    <property type="match status" value="1"/>
</dbReference>
<keyword evidence="4 9" id="KW-0227">DNA damage</keyword>
<dbReference type="OrthoDB" id="10252754at2759"/>
<dbReference type="SUPFAM" id="SSF48334">
    <property type="entry name" value="DNA repair protein MutS, domain III"/>
    <property type="match status" value="1"/>
</dbReference>
<evidence type="ECO:0000256" key="10">
    <source>
        <dbReference type="RuleBase" id="RU003756"/>
    </source>
</evidence>
<keyword evidence="14" id="KW-1185">Reference proteome</keyword>
<dbReference type="GO" id="GO:0140664">
    <property type="term" value="F:ATP-dependent DNA damage sensor activity"/>
    <property type="evidence" value="ECO:0007669"/>
    <property type="project" value="InterPro"/>
</dbReference>
<evidence type="ECO:0000256" key="6">
    <source>
        <dbReference type="ARBA" id="ARBA00023125"/>
    </source>
</evidence>
<keyword evidence="8" id="KW-0539">Nucleus</keyword>
<dbReference type="InterPro" id="IPR036678">
    <property type="entry name" value="MutS_con_dom_sf"/>
</dbReference>
<dbReference type="PANTHER" id="PTHR11361:SF148">
    <property type="entry name" value="DNA MISMATCH REPAIR PROTEIN MSH6"/>
    <property type="match status" value="1"/>
</dbReference>
<keyword evidence="6 9" id="KW-0238">DNA-binding</keyword>
<dbReference type="Pfam" id="PF05188">
    <property type="entry name" value="MutS_II"/>
    <property type="match status" value="1"/>
</dbReference>
<dbReference type="NCBIfam" id="NF003810">
    <property type="entry name" value="PRK05399.1"/>
    <property type="match status" value="1"/>
</dbReference>
<dbReference type="GO" id="GO:0030983">
    <property type="term" value="F:mismatched DNA binding"/>
    <property type="evidence" value="ECO:0007669"/>
    <property type="project" value="UniProtKB-UniRule"/>
</dbReference>
<dbReference type="InterPro" id="IPR036187">
    <property type="entry name" value="DNA_mismatch_repair_MutS_sf"/>
</dbReference>
<dbReference type="InterPro" id="IPR007695">
    <property type="entry name" value="DNA_mismatch_repair_MutS-lik_N"/>
</dbReference>
<evidence type="ECO:0000313" key="13">
    <source>
        <dbReference type="EMBL" id="CAG8628012.1"/>
    </source>
</evidence>
<evidence type="ECO:0000256" key="11">
    <source>
        <dbReference type="SAM" id="MobiDB-lite"/>
    </source>
</evidence>
<feature type="compositionally biased region" description="Polar residues" evidence="11">
    <location>
        <begin position="9"/>
        <end position="25"/>
    </location>
</feature>
<dbReference type="InterPro" id="IPR007861">
    <property type="entry name" value="DNA_mismatch_repair_MutS_clamp"/>
</dbReference>
<evidence type="ECO:0000256" key="2">
    <source>
        <dbReference type="ARBA" id="ARBA00006271"/>
    </source>
</evidence>
<gene>
    <name evidence="13" type="ORF">AMORRO_LOCUS8959</name>
</gene>
<feature type="compositionally biased region" description="Basic residues" evidence="11">
    <location>
        <begin position="103"/>
        <end position="113"/>
    </location>
</feature>
<evidence type="ECO:0000313" key="14">
    <source>
        <dbReference type="Proteomes" id="UP000789342"/>
    </source>
</evidence>